<name>A0ABY5NF71_9ACTN</name>
<evidence type="ECO:0008006" key="3">
    <source>
        <dbReference type="Google" id="ProtNLM"/>
    </source>
</evidence>
<dbReference type="RefSeq" id="WP_232791030.1">
    <property type="nucleotide sequence ID" value="NZ_CP102332.1"/>
</dbReference>
<organism evidence="1 2">
    <name type="scientific">Streptomyces changanensis</name>
    <dbReference type="NCBI Taxonomy" id="2964669"/>
    <lineage>
        <taxon>Bacteria</taxon>
        <taxon>Bacillati</taxon>
        <taxon>Actinomycetota</taxon>
        <taxon>Actinomycetes</taxon>
        <taxon>Kitasatosporales</taxon>
        <taxon>Streptomycetaceae</taxon>
        <taxon>Streptomyces</taxon>
    </lineage>
</organism>
<protein>
    <recommendedName>
        <fullName evidence="3">SAM-dependent methyltransferase</fullName>
    </recommendedName>
</protein>
<dbReference type="Proteomes" id="UP001060150">
    <property type="component" value="Chromosome"/>
</dbReference>
<proteinExistence type="predicted"/>
<evidence type="ECO:0000313" key="2">
    <source>
        <dbReference type="Proteomes" id="UP001060150"/>
    </source>
</evidence>
<reference evidence="1" key="1">
    <citation type="submission" date="2022-08" db="EMBL/GenBank/DDBJ databases">
        <title>Streptomyces changanensis sp. nov., an actinomycete isolated from soil.</title>
        <authorList>
            <person name="Wu H."/>
            <person name="Han L."/>
        </authorList>
    </citation>
    <scope>NUCLEOTIDE SEQUENCE</scope>
    <source>
        <strain evidence="1">HL-66</strain>
    </source>
</reference>
<evidence type="ECO:0000313" key="1">
    <source>
        <dbReference type="EMBL" id="UUS34614.1"/>
    </source>
</evidence>
<gene>
    <name evidence="1" type="ORF">NRO40_29910</name>
</gene>
<dbReference type="EMBL" id="CP102332">
    <property type="protein sequence ID" value="UUS34614.1"/>
    <property type="molecule type" value="Genomic_DNA"/>
</dbReference>
<accession>A0ABY5NF71</accession>
<keyword evidence="2" id="KW-1185">Reference proteome</keyword>
<sequence>MNPTTSPAPMPTQGRSAQYDAFHAARARTNLVAGLYAQAMGEDYPAEVAASSSCD</sequence>